<organism evidence="3 4">
    <name type="scientific">Candidatus Segetimicrobium genomatis</name>
    <dbReference type="NCBI Taxonomy" id="2569760"/>
    <lineage>
        <taxon>Bacteria</taxon>
        <taxon>Bacillati</taxon>
        <taxon>Candidatus Sysuimicrobiota</taxon>
        <taxon>Candidatus Sysuimicrobiia</taxon>
        <taxon>Candidatus Sysuimicrobiales</taxon>
        <taxon>Candidatus Segetimicrobiaceae</taxon>
        <taxon>Candidatus Segetimicrobium</taxon>
    </lineage>
</organism>
<name>A0A537LSN7_9BACT</name>
<dbReference type="EMBL" id="VBAI01000106">
    <property type="protein sequence ID" value="TMJ10667.1"/>
    <property type="molecule type" value="Genomic_DNA"/>
</dbReference>
<keyword evidence="2" id="KW-0812">Transmembrane</keyword>
<dbReference type="AlphaFoldDB" id="A0A537LSN7"/>
<keyword evidence="2" id="KW-1133">Transmembrane helix</keyword>
<comment type="caution">
    <text evidence="3">The sequence shown here is derived from an EMBL/GenBank/DDBJ whole genome shotgun (WGS) entry which is preliminary data.</text>
</comment>
<evidence type="ECO:0000313" key="4">
    <source>
        <dbReference type="Proteomes" id="UP000315217"/>
    </source>
</evidence>
<proteinExistence type="predicted"/>
<protein>
    <submittedName>
        <fullName evidence="3">DUF3105 domain-containing protein</fullName>
    </submittedName>
</protein>
<feature type="compositionally biased region" description="Basic and acidic residues" evidence="1">
    <location>
        <begin position="9"/>
        <end position="24"/>
    </location>
</feature>
<keyword evidence="2" id="KW-0472">Membrane</keyword>
<dbReference type="Pfam" id="PF11303">
    <property type="entry name" value="DUF3105"/>
    <property type="match status" value="1"/>
</dbReference>
<dbReference type="Proteomes" id="UP000315217">
    <property type="component" value="Unassembled WGS sequence"/>
</dbReference>
<feature type="region of interest" description="Disordered" evidence="1">
    <location>
        <begin position="1"/>
        <end position="24"/>
    </location>
</feature>
<sequence>MEDLVDMVDAGRSRSSVDKPLGKKELRRLARLQRRAEETARQEHSRRRTRGIIAAASVLVVGVIAWVVWGAVRPPSTATTAGVAGQPRPPVTNYPELGREHIFPGQAHPDYNSNPPTSGWHFPQPADWGYYNGELPDELVVHNLEHGGIWISFKSADDTEVINKLVALARRYRSKVIITLRPKNDSRIAVAAWTHLMKLDHYDETAIVDFINRFKNRGPEFFPD</sequence>
<evidence type="ECO:0000313" key="3">
    <source>
        <dbReference type="EMBL" id="TMJ10667.1"/>
    </source>
</evidence>
<accession>A0A537LSN7</accession>
<dbReference type="InterPro" id="IPR021454">
    <property type="entry name" value="DUF3105"/>
</dbReference>
<gene>
    <name evidence="3" type="ORF">E6G98_07135</name>
</gene>
<evidence type="ECO:0000256" key="2">
    <source>
        <dbReference type="SAM" id="Phobius"/>
    </source>
</evidence>
<feature type="transmembrane region" description="Helical" evidence="2">
    <location>
        <begin position="51"/>
        <end position="72"/>
    </location>
</feature>
<evidence type="ECO:0000256" key="1">
    <source>
        <dbReference type="SAM" id="MobiDB-lite"/>
    </source>
</evidence>
<reference evidence="3 4" key="1">
    <citation type="journal article" date="2019" name="Nat. Microbiol.">
        <title>Mediterranean grassland soil C-N compound turnover is dependent on rainfall and depth, and is mediated by genomically divergent microorganisms.</title>
        <authorList>
            <person name="Diamond S."/>
            <person name="Andeer P.F."/>
            <person name="Li Z."/>
            <person name="Crits-Christoph A."/>
            <person name="Burstein D."/>
            <person name="Anantharaman K."/>
            <person name="Lane K.R."/>
            <person name="Thomas B.C."/>
            <person name="Pan C."/>
            <person name="Northen T.R."/>
            <person name="Banfield J.F."/>
        </authorList>
    </citation>
    <scope>NUCLEOTIDE SEQUENCE [LARGE SCALE GENOMIC DNA]</scope>
    <source>
        <strain evidence="3">NP_1</strain>
    </source>
</reference>